<dbReference type="AlphaFoldDB" id="A0A016UIR3"/>
<proteinExistence type="predicted"/>
<name>A0A016UIR3_9BILA</name>
<dbReference type="OrthoDB" id="5882875at2759"/>
<feature type="signal peptide" evidence="2">
    <location>
        <begin position="1"/>
        <end position="16"/>
    </location>
</feature>
<reference evidence="5" key="1">
    <citation type="journal article" date="2015" name="Nat. Genet.">
        <title>The genome and transcriptome of the zoonotic hookworm Ancylostoma ceylanicum identify infection-specific gene families.</title>
        <authorList>
            <person name="Schwarz E.M."/>
            <person name="Hu Y."/>
            <person name="Antoshechkin I."/>
            <person name="Miller M.M."/>
            <person name="Sternberg P.W."/>
            <person name="Aroian R.V."/>
        </authorList>
    </citation>
    <scope>NUCLEOTIDE SEQUENCE</scope>
    <source>
        <strain evidence="5">HY135</strain>
    </source>
</reference>
<keyword evidence="2" id="KW-0732">Signal</keyword>
<protein>
    <recommendedName>
        <fullName evidence="3">ShKT domain-containing protein</fullName>
    </recommendedName>
</protein>
<dbReference type="InterPro" id="IPR003582">
    <property type="entry name" value="ShKT_dom"/>
</dbReference>
<sequence length="111" mass="12587">MRTAVVIFIALVLVEAWNPFKRKTTPNPAMFCKDNDESYCKTQVPNGLCKKGDKADIKDRCAKSCNQCCFDMYPDECKQMEKQGFCSFALDRYTVDEVKVLCGVTCKLCDS</sequence>
<accession>A0A016UIR3</accession>
<evidence type="ECO:0000313" key="4">
    <source>
        <dbReference type="EMBL" id="EYC14791.1"/>
    </source>
</evidence>
<gene>
    <name evidence="4" type="primary">Acey_s0039.g159</name>
    <name evidence="4" type="ORF">Y032_0039g159</name>
</gene>
<feature type="chain" id="PRO_5001488315" description="ShKT domain-containing protein" evidence="2">
    <location>
        <begin position="17"/>
        <end position="111"/>
    </location>
</feature>
<comment type="caution">
    <text evidence="4">The sequence shown here is derived from an EMBL/GenBank/DDBJ whole genome shotgun (WGS) entry which is preliminary data.</text>
</comment>
<feature type="domain" description="ShKT" evidence="3">
    <location>
        <begin position="69"/>
        <end position="109"/>
    </location>
</feature>
<dbReference type="PROSITE" id="PS51670">
    <property type="entry name" value="SHKT"/>
    <property type="match status" value="2"/>
</dbReference>
<evidence type="ECO:0000259" key="3">
    <source>
        <dbReference type="PROSITE" id="PS51670"/>
    </source>
</evidence>
<evidence type="ECO:0000256" key="1">
    <source>
        <dbReference type="PROSITE-ProRule" id="PRU01005"/>
    </source>
</evidence>
<dbReference type="Proteomes" id="UP000024635">
    <property type="component" value="Unassembled WGS sequence"/>
</dbReference>
<organism evidence="4 5">
    <name type="scientific">Ancylostoma ceylanicum</name>
    <dbReference type="NCBI Taxonomy" id="53326"/>
    <lineage>
        <taxon>Eukaryota</taxon>
        <taxon>Metazoa</taxon>
        <taxon>Ecdysozoa</taxon>
        <taxon>Nematoda</taxon>
        <taxon>Chromadorea</taxon>
        <taxon>Rhabditida</taxon>
        <taxon>Rhabditina</taxon>
        <taxon>Rhabditomorpha</taxon>
        <taxon>Strongyloidea</taxon>
        <taxon>Ancylostomatidae</taxon>
        <taxon>Ancylostomatinae</taxon>
        <taxon>Ancylostoma</taxon>
    </lineage>
</organism>
<feature type="domain" description="ShKT" evidence="3">
    <location>
        <begin position="32"/>
        <end position="68"/>
    </location>
</feature>
<dbReference type="Pfam" id="PF01549">
    <property type="entry name" value="ShK"/>
    <property type="match status" value="2"/>
</dbReference>
<evidence type="ECO:0000256" key="2">
    <source>
        <dbReference type="SAM" id="SignalP"/>
    </source>
</evidence>
<evidence type="ECO:0000313" key="5">
    <source>
        <dbReference type="Proteomes" id="UP000024635"/>
    </source>
</evidence>
<keyword evidence="5" id="KW-1185">Reference proteome</keyword>
<comment type="caution">
    <text evidence="1">Lacks conserved residue(s) required for the propagation of feature annotation.</text>
</comment>
<dbReference type="EMBL" id="JARK01001375">
    <property type="protein sequence ID" value="EYC14791.1"/>
    <property type="molecule type" value="Genomic_DNA"/>
</dbReference>